<dbReference type="AlphaFoldDB" id="A0A2P5EQF6"/>
<accession>A0A2P5EQF6</accession>
<evidence type="ECO:0000313" key="2">
    <source>
        <dbReference type="Proteomes" id="UP000237000"/>
    </source>
</evidence>
<protein>
    <submittedName>
        <fullName evidence="1">Uncharacterized protein</fullName>
    </submittedName>
</protein>
<dbReference type="EMBL" id="JXTC01000113">
    <property type="protein sequence ID" value="PON87777.1"/>
    <property type="molecule type" value="Genomic_DNA"/>
</dbReference>
<dbReference type="OrthoDB" id="10274667at2759"/>
<organism evidence="1 2">
    <name type="scientific">Trema orientale</name>
    <name type="common">Charcoal tree</name>
    <name type="synonym">Celtis orientalis</name>
    <dbReference type="NCBI Taxonomy" id="63057"/>
    <lineage>
        <taxon>Eukaryota</taxon>
        <taxon>Viridiplantae</taxon>
        <taxon>Streptophyta</taxon>
        <taxon>Embryophyta</taxon>
        <taxon>Tracheophyta</taxon>
        <taxon>Spermatophyta</taxon>
        <taxon>Magnoliopsida</taxon>
        <taxon>eudicotyledons</taxon>
        <taxon>Gunneridae</taxon>
        <taxon>Pentapetalae</taxon>
        <taxon>rosids</taxon>
        <taxon>fabids</taxon>
        <taxon>Rosales</taxon>
        <taxon>Cannabaceae</taxon>
        <taxon>Trema</taxon>
    </lineage>
</organism>
<comment type="caution">
    <text evidence="1">The sequence shown here is derived from an EMBL/GenBank/DDBJ whole genome shotgun (WGS) entry which is preliminary data.</text>
</comment>
<evidence type="ECO:0000313" key="1">
    <source>
        <dbReference type="EMBL" id="PON87777.1"/>
    </source>
</evidence>
<reference evidence="2" key="1">
    <citation type="submission" date="2016-06" db="EMBL/GenBank/DDBJ databases">
        <title>Parallel loss of symbiosis genes in relatives of nitrogen-fixing non-legume Parasponia.</title>
        <authorList>
            <person name="Van Velzen R."/>
            <person name="Holmer R."/>
            <person name="Bu F."/>
            <person name="Rutten L."/>
            <person name="Van Zeijl A."/>
            <person name="Liu W."/>
            <person name="Santuari L."/>
            <person name="Cao Q."/>
            <person name="Sharma T."/>
            <person name="Shen D."/>
            <person name="Roswanjaya Y."/>
            <person name="Wardhani T."/>
            <person name="Kalhor M.S."/>
            <person name="Jansen J."/>
            <person name="Van den Hoogen J."/>
            <person name="Gungor B."/>
            <person name="Hartog M."/>
            <person name="Hontelez J."/>
            <person name="Verver J."/>
            <person name="Yang W.-C."/>
            <person name="Schijlen E."/>
            <person name="Repin R."/>
            <person name="Schilthuizen M."/>
            <person name="Schranz E."/>
            <person name="Heidstra R."/>
            <person name="Miyata K."/>
            <person name="Fedorova E."/>
            <person name="Kohlen W."/>
            <person name="Bisseling T."/>
            <person name="Smit S."/>
            <person name="Geurts R."/>
        </authorList>
    </citation>
    <scope>NUCLEOTIDE SEQUENCE [LARGE SCALE GENOMIC DNA]</scope>
    <source>
        <strain evidence="2">cv. RG33-2</strain>
    </source>
</reference>
<gene>
    <name evidence="1" type="ORF">TorRG33x02_164720</name>
</gene>
<dbReference type="InParanoid" id="A0A2P5EQF6"/>
<feature type="non-terminal residue" evidence="1">
    <location>
        <position position="1"/>
    </location>
</feature>
<keyword evidence="2" id="KW-1185">Reference proteome</keyword>
<proteinExistence type="predicted"/>
<sequence length="104" mass="11841">SITQPNMLPVIPTRTGTISKMVKSSTIPDNNLPAINLRYELKNNMTVYTDSQILQNPNGSPWSCINKHKSHCNFLTVIRQSSLLFLLLYVCKNICCMRHITFQS</sequence>
<dbReference type="Proteomes" id="UP000237000">
    <property type="component" value="Unassembled WGS sequence"/>
</dbReference>
<name>A0A2P5EQF6_TREOI</name>